<sequence>MIVNVESQRKSGCGTNTSVGIDGSETTALLSSKVNNSGGNNSGGNNNYKGRNNFNNGGPVIQCDYCKLKGHTKDNCYKLHGYPADFKYKRKEDHLTRMLKNVANIGNQLSDAQYSSHHTTSSSTPPIPVQFFTPEQYNQILQMLNKGKEIESMTNASHMGITGITTALMSNLVDNNWIVDTRAINHTELSNGKVIWIGREEDDLYILKYGGDTNSRQATDKDTLLNHSSIVTISSSTVWGPYRVPTYDGKRYFMTSIDDYSRYTWIFLMNTKVNKLLKDHGIAHQSSCVYTLQQNGVVERSHRYILDMALVLRDPVFQEDIFPFKNMRTGSSPLLLVLKLLEPDSPDVTTPLLPVLDNISHASPNSITREPTPPPYPLQLRRSSRESRLPIWMEDYVVQQKSSSCSYPISNYVVCDHLSPTYRASLAAYLAIIEPRTYSESSTNPLWVATMNSEISALENDLLVTDNNLKLIEKDRKDLQTRIKIKDLRELKYFLDIKFSRSEKGVHMCQRKYALEMISETGLS</sequence>
<reference evidence="2" key="2">
    <citation type="submission" date="2025-08" db="UniProtKB">
        <authorList>
            <consortium name="RefSeq"/>
        </authorList>
    </citation>
    <scope>IDENTIFICATION</scope>
    <source>
        <tissue evidence="2">Leaf</tissue>
    </source>
</reference>
<reference evidence="1" key="1">
    <citation type="journal article" date="2014" name="Nat. Commun.">
        <title>The tobacco genome sequence and its comparison with those of tomato and potato.</title>
        <authorList>
            <person name="Sierro N."/>
            <person name="Battey J.N."/>
            <person name="Ouadi S."/>
            <person name="Bakaher N."/>
            <person name="Bovet L."/>
            <person name="Willig A."/>
            <person name="Goepfert S."/>
            <person name="Peitsch M.C."/>
            <person name="Ivanov N.V."/>
        </authorList>
    </citation>
    <scope>NUCLEOTIDE SEQUENCE [LARGE SCALE GENOMIC DNA]</scope>
</reference>
<evidence type="ECO:0000313" key="1">
    <source>
        <dbReference type="Proteomes" id="UP000790787"/>
    </source>
</evidence>
<protein>
    <submittedName>
        <fullName evidence="2">Uncharacterized protein LOC142182005</fullName>
    </submittedName>
</protein>
<organism evidence="1 2">
    <name type="scientific">Nicotiana tabacum</name>
    <name type="common">Common tobacco</name>
    <dbReference type="NCBI Taxonomy" id="4097"/>
    <lineage>
        <taxon>Eukaryota</taxon>
        <taxon>Viridiplantae</taxon>
        <taxon>Streptophyta</taxon>
        <taxon>Embryophyta</taxon>
        <taxon>Tracheophyta</taxon>
        <taxon>Spermatophyta</taxon>
        <taxon>Magnoliopsida</taxon>
        <taxon>eudicotyledons</taxon>
        <taxon>Gunneridae</taxon>
        <taxon>Pentapetalae</taxon>
        <taxon>asterids</taxon>
        <taxon>lamiids</taxon>
        <taxon>Solanales</taxon>
        <taxon>Solanaceae</taxon>
        <taxon>Nicotianoideae</taxon>
        <taxon>Nicotianeae</taxon>
        <taxon>Nicotiana</taxon>
    </lineage>
</organism>
<keyword evidence="1" id="KW-1185">Reference proteome</keyword>
<dbReference type="RefSeq" id="XP_075111867.1">
    <property type="nucleotide sequence ID" value="XM_075255766.1"/>
</dbReference>
<proteinExistence type="predicted"/>
<gene>
    <name evidence="2" type="primary">LOC142182005</name>
</gene>
<accession>A0AC58UQV4</accession>
<evidence type="ECO:0000313" key="2">
    <source>
        <dbReference type="RefSeq" id="XP_075111867.1"/>
    </source>
</evidence>
<dbReference type="Proteomes" id="UP000790787">
    <property type="component" value="Chromosome 6"/>
</dbReference>
<name>A0AC58UQV4_TOBAC</name>